<name>A0A4R5UG39_9HYPH</name>
<reference evidence="1 2" key="1">
    <citation type="submission" date="2019-03" db="EMBL/GenBank/DDBJ databases">
        <title>Rhizobium sp. nov., an bacterium isolated from biocrust in Mu Us Desert.</title>
        <authorList>
            <person name="Lixiong L."/>
        </authorList>
    </citation>
    <scope>NUCLEOTIDE SEQUENCE [LARGE SCALE GENOMIC DNA]</scope>
    <source>
        <strain evidence="1 2">SPY-1</strain>
    </source>
</reference>
<dbReference type="RefSeq" id="WP_133317328.1">
    <property type="nucleotide sequence ID" value="NZ_SMTL01000004.1"/>
</dbReference>
<protein>
    <submittedName>
        <fullName evidence="1">Uncharacterized protein</fullName>
    </submittedName>
</protein>
<proteinExistence type="predicted"/>
<organism evidence="1 2">
    <name type="scientific">Rhizobium deserti</name>
    <dbReference type="NCBI Taxonomy" id="2547961"/>
    <lineage>
        <taxon>Bacteria</taxon>
        <taxon>Pseudomonadati</taxon>
        <taxon>Pseudomonadota</taxon>
        <taxon>Alphaproteobacteria</taxon>
        <taxon>Hyphomicrobiales</taxon>
        <taxon>Rhizobiaceae</taxon>
        <taxon>Rhizobium/Agrobacterium group</taxon>
        <taxon>Rhizobium</taxon>
    </lineage>
</organism>
<dbReference type="EMBL" id="SMTL01000004">
    <property type="protein sequence ID" value="TDK34491.1"/>
    <property type="molecule type" value="Genomic_DNA"/>
</dbReference>
<sequence length="98" mass="10574">MPVAVPIPPIVLHKMTAVPVRQEVAAMGADNRLGAMVVVMRAFAGYGAGSEDQAAESKKNRLDAIRDHGGLRRQQVNERLTSFGAVQLHGNEFFAIYG</sequence>
<accession>A0A4R5UG39</accession>
<evidence type="ECO:0000313" key="1">
    <source>
        <dbReference type="EMBL" id="TDK34491.1"/>
    </source>
</evidence>
<dbReference type="Proteomes" id="UP000295238">
    <property type="component" value="Unassembled WGS sequence"/>
</dbReference>
<gene>
    <name evidence="1" type="ORF">E2F50_16775</name>
</gene>
<keyword evidence="2" id="KW-1185">Reference proteome</keyword>
<evidence type="ECO:0000313" key="2">
    <source>
        <dbReference type="Proteomes" id="UP000295238"/>
    </source>
</evidence>
<comment type="caution">
    <text evidence="1">The sequence shown here is derived from an EMBL/GenBank/DDBJ whole genome shotgun (WGS) entry which is preliminary data.</text>
</comment>
<dbReference type="AlphaFoldDB" id="A0A4R5UG39"/>